<sequence>MLLSNLFNVQQTILSLIPATNFDVSTSFPEPVLSTTDTYRPVVIWHGLGDNYNTSGIHKVHEILDSMYPGIFVYAIRLDDNPSSDEQKSFFGDANKQIDEVCQQLRNITELSHGFDSIGFSQGGVFMRGLIERCPLEVNNLITFGSPHLGVSELPLCKDRFDWLCKRRNALLKKQVWHDSVQKRVIPAQYFRDPANIDQYLEHSNYLADINNERDEKNATYKENFSKLNKLVLVSFTEDTTLVPKESSQFHDFDPEHKRSIPFLYTELYKNDYIGLKTLYEKNSVDFLSIEAEHMHIDEDFIKNIAQEYLGGKLSNFGSFHLFLPKLANINQVMGSNTSKTIMPASTKSPLPETEEEIFNEKPYSSTSTFDNFREQFEGLELENAENEINPISENILSKWEDDFKSQTKNLLAQNALAKNAIVDVIAKNSVGKQSLKDRYLFNITVDTIGSPAHLNNQKSSGRCWIFASSNVLRTHVIKNYNLKEDDFQLSQSYLYFYDKLEKANFFLENIEDTSSEDLDSRLISYLFSNPVNDGGQWDMIVNLVNKYGVVPNEVFPDNAQSTNSSKLNYVVTEKLREYGLKLRSLIAKDAPKNVISSFKASAIKSIYKTIALALGTPPKPTDEFLWEFIDKDGKYKSFKTNPLDFYKTYVRFDASEHFSLIHDPRNEYNKLYTVERLNNIFGGKPIEYINLEIDEIKQVAIKMLKDNEPVFFGSDVGKFSDSKSGILDTTAYDYSTAFDFSLDITKSQRLKVGSSQMTHAMVITGVHIDPQTNKPVRWKIENSWGEDSGQKGWFMMTDEWFDEYVFQIVTNKKYSGKKAYDIWKSKEFNTLPYYDPMGALA</sequence>
<dbReference type="Pfam" id="PF02089">
    <property type="entry name" value="Palm_thioest"/>
    <property type="match status" value="1"/>
</dbReference>
<dbReference type="GO" id="GO:0009636">
    <property type="term" value="P:response to toxic substance"/>
    <property type="evidence" value="ECO:0007669"/>
    <property type="project" value="TreeGrafter"/>
</dbReference>
<comment type="similarity">
    <text evidence="3">Belongs to the palmitoyl-protein thioesterase family.</text>
</comment>
<proteinExistence type="inferred from homology"/>
<dbReference type="SUPFAM" id="SSF54001">
    <property type="entry name" value="Cysteine proteinases"/>
    <property type="match status" value="1"/>
</dbReference>
<dbReference type="InterPro" id="IPR000169">
    <property type="entry name" value="Pept_cys_AS"/>
</dbReference>
<evidence type="ECO:0000256" key="5">
    <source>
        <dbReference type="ARBA" id="ARBA00012465"/>
    </source>
</evidence>
<evidence type="ECO:0000256" key="10">
    <source>
        <dbReference type="ARBA" id="ARBA00022801"/>
    </source>
</evidence>
<keyword evidence="8" id="KW-0645">Protease</keyword>
<dbReference type="Proteomes" id="UP000536275">
    <property type="component" value="Unassembled WGS sequence"/>
</dbReference>
<dbReference type="GO" id="GO:0070005">
    <property type="term" value="F:cysteine-type aminopeptidase activity"/>
    <property type="evidence" value="ECO:0007669"/>
    <property type="project" value="InterPro"/>
</dbReference>
<accession>A0A8H6F366</accession>
<evidence type="ECO:0000256" key="15">
    <source>
        <dbReference type="ARBA" id="ARBA00030627"/>
    </source>
</evidence>
<comment type="subunit">
    <text evidence="14">Homohexamer. Binds to nucleic acids. Binds single-stranded DNA and RNA with higher affinity than double-stranded DNA.</text>
</comment>
<comment type="function">
    <text evidence="13">The normal physiological role of the enzyme is unknown, but it is not essential for the viability of yeast cells. Has aminopeptidase activity, shortening substrate peptides sequentially by 1 amino acid. Has bleomycin hydrolase activity, which can protect the cell from the toxic effects of bleomycin. Has homocysteine-thiolactonase activity, protecting the cell against homocysteine toxicity. Acts as a repressor in the GAL4 regulatory system, but this does not require either the peptidase or nucleic acid-binding activities.</text>
</comment>
<evidence type="ECO:0000256" key="12">
    <source>
        <dbReference type="ARBA" id="ARBA00023180"/>
    </source>
</evidence>
<dbReference type="PANTHER" id="PTHR10363">
    <property type="entry name" value="BLEOMYCIN HYDROLASE"/>
    <property type="match status" value="1"/>
</dbReference>
<dbReference type="GO" id="GO:0004197">
    <property type="term" value="F:cysteine-type endopeptidase activity"/>
    <property type="evidence" value="ECO:0007669"/>
    <property type="project" value="UniProtKB-EC"/>
</dbReference>
<keyword evidence="12" id="KW-0325">Glycoprotein</keyword>
<dbReference type="GO" id="GO:0005737">
    <property type="term" value="C:cytoplasm"/>
    <property type="evidence" value="ECO:0007669"/>
    <property type="project" value="UniProtKB-SubCell"/>
</dbReference>
<keyword evidence="9" id="KW-0732">Signal</keyword>
<dbReference type="PANTHER" id="PTHR10363:SF2">
    <property type="entry name" value="BLEOMYCIN HYDROLASE"/>
    <property type="match status" value="1"/>
</dbReference>
<dbReference type="PROSITE" id="PS00139">
    <property type="entry name" value="THIOL_PROTEASE_CYS"/>
    <property type="match status" value="1"/>
</dbReference>
<evidence type="ECO:0000256" key="18">
    <source>
        <dbReference type="ARBA" id="ARBA00032353"/>
    </source>
</evidence>
<evidence type="ECO:0000313" key="19">
    <source>
        <dbReference type="EMBL" id="KAF6066926.1"/>
    </source>
</evidence>
<dbReference type="InterPro" id="IPR025660">
    <property type="entry name" value="Pept_his_AS"/>
</dbReference>
<evidence type="ECO:0000256" key="9">
    <source>
        <dbReference type="ARBA" id="ARBA00022729"/>
    </source>
</evidence>
<dbReference type="InterPro" id="IPR002472">
    <property type="entry name" value="Palm_thioest"/>
</dbReference>
<evidence type="ECO:0000256" key="3">
    <source>
        <dbReference type="ARBA" id="ARBA00010758"/>
    </source>
</evidence>
<evidence type="ECO:0000256" key="2">
    <source>
        <dbReference type="ARBA" id="ARBA00004496"/>
    </source>
</evidence>
<evidence type="ECO:0000256" key="4">
    <source>
        <dbReference type="ARBA" id="ARBA00012423"/>
    </source>
</evidence>
<protein>
    <recommendedName>
        <fullName evidence="15">Bleomycin hydrolase</fullName>
        <ecNumber evidence="4">3.1.2.22</ecNumber>
        <ecNumber evidence="5">3.4.22.40</ecNumber>
    </recommendedName>
    <alternativeName>
        <fullName evidence="15">Bleomycin hydrolase</fullName>
    </alternativeName>
    <alternativeName>
        <fullName evidence="6">Cysteine proteinase 1, mitochondrial</fullName>
    </alternativeName>
    <alternativeName>
        <fullName evidence="18">Homocysteine-thiolactonase</fullName>
    </alternativeName>
    <alternativeName>
        <fullName evidence="16">Leucine aminopeptidase 3</fullName>
    </alternativeName>
    <alternativeName>
        <fullName evidence="17">Y3</fullName>
    </alternativeName>
</protein>
<evidence type="ECO:0000256" key="1">
    <source>
        <dbReference type="ARBA" id="ARBA00000423"/>
    </source>
</evidence>
<dbReference type="EC" id="3.4.22.40" evidence="5"/>
<dbReference type="CDD" id="cd00585">
    <property type="entry name" value="Peptidase_C1B"/>
    <property type="match status" value="1"/>
</dbReference>
<evidence type="ECO:0000256" key="13">
    <source>
        <dbReference type="ARBA" id="ARBA00025347"/>
    </source>
</evidence>
<keyword evidence="10" id="KW-0378">Hydrolase</keyword>
<dbReference type="PRINTS" id="PR00414">
    <property type="entry name" value="PPTHIESTRASE"/>
</dbReference>
<dbReference type="FunFam" id="3.40.50.1820:FF:000107">
    <property type="entry name" value="Palmitoyl-protein thioesterase 1"/>
    <property type="match status" value="1"/>
</dbReference>
<dbReference type="InterPro" id="IPR004134">
    <property type="entry name" value="Peptidase_C1B"/>
</dbReference>
<gene>
    <name evidence="19" type="ORF">FOB64_004375</name>
</gene>
<evidence type="ECO:0000256" key="7">
    <source>
        <dbReference type="ARBA" id="ARBA00022490"/>
    </source>
</evidence>
<dbReference type="GO" id="GO:0008474">
    <property type="term" value="F:palmitoyl-(protein) hydrolase activity"/>
    <property type="evidence" value="ECO:0007669"/>
    <property type="project" value="UniProtKB-EC"/>
</dbReference>
<evidence type="ECO:0000256" key="6">
    <source>
        <dbReference type="ARBA" id="ARBA00016900"/>
    </source>
</evidence>
<evidence type="ECO:0000256" key="17">
    <source>
        <dbReference type="ARBA" id="ARBA00031859"/>
    </source>
</evidence>
<dbReference type="InterPro" id="IPR029058">
    <property type="entry name" value="AB_hydrolase_fold"/>
</dbReference>
<dbReference type="PROSITE" id="PS00639">
    <property type="entry name" value="THIOL_PROTEASE_HIS"/>
    <property type="match status" value="1"/>
</dbReference>
<comment type="subcellular location">
    <subcellularLocation>
        <location evidence="2">Cytoplasm</location>
    </subcellularLocation>
</comment>
<dbReference type="AlphaFoldDB" id="A0A8H6F366"/>
<evidence type="ECO:0000256" key="14">
    <source>
        <dbReference type="ARBA" id="ARBA00026080"/>
    </source>
</evidence>
<evidence type="ECO:0000313" key="20">
    <source>
        <dbReference type="Proteomes" id="UP000536275"/>
    </source>
</evidence>
<keyword evidence="11" id="KW-0788">Thiol protease</keyword>
<dbReference type="GO" id="GO:0043418">
    <property type="term" value="P:homocysteine catabolic process"/>
    <property type="evidence" value="ECO:0007669"/>
    <property type="project" value="TreeGrafter"/>
</dbReference>
<dbReference type="SUPFAM" id="SSF53474">
    <property type="entry name" value="alpha/beta-Hydrolases"/>
    <property type="match status" value="1"/>
</dbReference>
<evidence type="ECO:0000256" key="16">
    <source>
        <dbReference type="ARBA" id="ARBA00031564"/>
    </source>
</evidence>
<dbReference type="InterPro" id="IPR038765">
    <property type="entry name" value="Papain-like_cys_pep_sf"/>
</dbReference>
<keyword evidence="7" id="KW-0963">Cytoplasm</keyword>
<dbReference type="Gene3D" id="3.90.70.10">
    <property type="entry name" value="Cysteine proteinases"/>
    <property type="match status" value="1"/>
</dbReference>
<evidence type="ECO:0000256" key="8">
    <source>
        <dbReference type="ARBA" id="ARBA00022670"/>
    </source>
</evidence>
<dbReference type="EC" id="3.1.2.22" evidence="4"/>
<organism evidence="19 20">
    <name type="scientific">Candida albicans</name>
    <name type="common">Yeast</name>
    <dbReference type="NCBI Taxonomy" id="5476"/>
    <lineage>
        <taxon>Eukaryota</taxon>
        <taxon>Fungi</taxon>
        <taxon>Dikarya</taxon>
        <taxon>Ascomycota</taxon>
        <taxon>Saccharomycotina</taxon>
        <taxon>Pichiomycetes</taxon>
        <taxon>Debaryomycetaceae</taxon>
        <taxon>Candida/Lodderomyces clade</taxon>
        <taxon>Candida</taxon>
    </lineage>
</organism>
<reference evidence="19 20" key="1">
    <citation type="submission" date="2020-03" db="EMBL/GenBank/DDBJ databases">
        <title>FDA dAtabase for Regulatory Grade micrObial Sequences (FDA-ARGOS): Supporting development and validation of Infectious Disease Dx tests.</title>
        <authorList>
            <person name="Campos J."/>
            <person name="Goldberg B."/>
            <person name="Tallon L."/>
            <person name="Sadzewicz L."/>
            <person name="Vavikolanu K."/>
            <person name="Mehta A."/>
            <person name="Aluvathingal J."/>
            <person name="Nadendla S."/>
            <person name="Nandy P."/>
            <person name="Geyer C."/>
            <person name="Yan Y."/>
            <person name="Sichtig H."/>
        </authorList>
    </citation>
    <scope>NUCLEOTIDE SEQUENCE [LARGE SCALE GENOMIC DNA]</scope>
    <source>
        <strain evidence="19 20">FDAARGOS_656</strain>
    </source>
</reference>
<comment type="caution">
    <text evidence="19">The sequence shown here is derived from an EMBL/GenBank/DDBJ whole genome shotgun (WGS) entry which is preliminary data.</text>
</comment>
<dbReference type="FunFam" id="3.90.70.10:FF:000021">
    <property type="entry name" value="Bleomycin hydrolase"/>
    <property type="match status" value="1"/>
</dbReference>
<evidence type="ECO:0000256" key="11">
    <source>
        <dbReference type="ARBA" id="ARBA00022807"/>
    </source>
</evidence>
<dbReference type="EMBL" id="JABWAD010000055">
    <property type="protein sequence ID" value="KAF6066926.1"/>
    <property type="molecule type" value="Genomic_DNA"/>
</dbReference>
<name>A0A8H6F366_CANAX</name>
<dbReference type="Pfam" id="PF03051">
    <property type="entry name" value="Peptidase_C1_2"/>
    <property type="match status" value="1"/>
</dbReference>
<dbReference type="Gene3D" id="3.40.50.1820">
    <property type="entry name" value="alpha/beta hydrolase"/>
    <property type="match status" value="1"/>
</dbReference>
<dbReference type="GO" id="GO:0006508">
    <property type="term" value="P:proteolysis"/>
    <property type="evidence" value="ECO:0007669"/>
    <property type="project" value="UniProtKB-KW"/>
</dbReference>
<comment type="catalytic activity">
    <reaction evidence="1">
        <text>Inactivates bleomycin B2 (a cytotoxic glycometallopeptide) by hydrolysis of a carboxyamide bond of beta-aminoalanine, but also shows general aminopeptidase activity. The specificity varies somewhat with source, but amino acid arylamides of Met, Leu and Ala are preferred.</text>
        <dbReference type="EC" id="3.4.22.40"/>
    </reaction>
</comment>